<evidence type="ECO:0000256" key="8">
    <source>
        <dbReference type="ARBA" id="ARBA00022842"/>
    </source>
</evidence>
<evidence type="ECO:0000256" key="2">
    <source>
        <dbReference type="ARBA" id="ARBA00003213"/>
    </source>
</evidence>
<keyword evidence="15" id="KW-1185">Reference proteome</keyword>
<keyword evidence="8 10" id="KW-0460">Magnesium</keyword>
<dbReference type="InterPro" id="IPR039657">
    <property type="entry name" value="Dimethylallyltransferase"/>
</dbReference>
<evidence type="ECO:0000256" key="11">
    <source>
        <dbReference type="RuleBase" id="RU003783"/>
    </source>
</evidence>
<protein>
    <recommendedName>
        <fullName evidence="10">tRNA dimethylallyltransferase</fullName>
        <ecNumber evidence="10">2.5.1.75</ecNumber>
    </recommendedName>
    <alternativeName>
        <fullName evidence="10">Dimethylallyl diphosphate:tRNA dimethylallyltransferase</fullName>
        <shortName evidence="10">DMAPP:tRNA dimethylallyltransferase</shortName>
        <shortName evidence="10">DMATase</shortName>
    </alternativeName>
    <alternativeName>
        <fullName evidence="10">Isopentenyl-diphosphate:tRNA isopentenyltransferase</fullName>
        <shortName evidence="10">IPP transferase</shortName>
        <shortName evidence="10">IPPT</shortName>
        <shortName evidence="10">IPTase</shortName>
    </alternativeName>
</protein>
<comment type="cofactor">
    <cofactor evidence="1 10">
        <name>Mg(2+)</name>
        <dbReference type="ChEBI" id="CHEBI:18420"/>
    </cofactor>
</comment>
<dbReference type="RefSeq" id="WP_241462394.1">
    <property type="nucleotide sequence ID" value="NZ_JJMU01000024.1"/>
</dbReference>
<evidence type="ECO:0000256" key="9">
    <source>
        <dbReference type="ARBA" id="ARBA00049563"/>
    </source>
</evidence>
<dbReference type="PANTHER" id="PTHR11088:SF60">
    <property type="entry name" value="TRNA DIMETHYLALLYLTRANSFERASE"/>
    <property type="match status" value="1"/>
</dbReference>
<dbReference type="eggNOG" id="COG0324">
    <property type="taxonomic scope" value="Bacteria"/>
</dbReference>
<evidence type="ECO:0000256" key="4">
    <source>
        <dbReference type="ARBA" id="ARBA00022679"/>
    </source>
</evidence>
<dbReference type="SUPFAM" id="SSF52540">
    <property type="entry name" value="P-loop containing nucleoside triphosphate hydrolases"/>
    <property type="match status" value="2"/>
</dbReference>
<evidence type="ECO:0000256" key="6">
    <source>
        <dbReference type="ARBA" id="ARBA00022741"/>
    </source>
</evidence>
<comment type="subunit">
    <text evidence="10">Monomer.</text>
</comment>
<evidence type="ECO:0000256" key="7">
    <source>
        <dbReference type="ARBA" id="ARBA00022840"/>
    </source>
</evidence>
<evidence type="ECO:0000256" key="1">
    <source>
        <dbReference type="ARBA" id="ARBA00001946"/>
    </source>
</evidence>
<dbReference type="EMBL" id="JJMU01000024">
    <property type="protein sequence ID" value="KGE14508.1"/>
    <property type="molecule type" value="Genomic_DNA"/>
</dbReference>
<evidence type="ECO:0000256" key="12">
    <source>
        <dbReference type="RuleBase" id="RU003784"/>
    </source>
</evidence>
<feature type="binding site" evidence="10">
    <location>
        <begin position="30"/>
        <end position="35"/>
    </location>
    <ligand>
        <name>substrate</name>
    </ligand>
</feature>
<comment type="caution">
    <text evidence="10">Lacks conserved residue(s) required for the propagation of feature annotation.</text>
</comment>
<feature type="site" description="Interaction with substrate tRNA" evidence="10">
    <location>
        <position position="141"/>
    </location>
</feature>
<keyword evidence="7 10" id="KW-0067">ATP-binding</keyword>
<comment type="function">
    <text evidence="2 10 12">Catalyzes the transfer of a dimethylallyl group onto the adenine at position 37 in tRNAs that read codons beginning with uridine, leading to the formation of N6-(dimethylallyl)adenosine (i(6)A).</text>
</comment>
<accession>A0A0B8T4D9</accession>
<name>A0A0B8T4D9_9SPHI</name>
<dbReference type="Proteomes" id="UP000031802">
    <property type="component" value="Unassembled WGS sequence"/>
</dbReference>
<evidence type="ECO:0000313" key="14">
    <source>
        <dbReference type="EMBL" id="KGE14508.1"/>
    </source>
</evidence>
<dbReference type="NCBIfam" id="TIGR00174">
    <property type="entry name" value="miaA"/>
    <property type="match status" value="1"/>
</dbReference>
<sequence>MIEQTIDHIDNNQVSDLSAPDFLCVILGPTASGKTALGVALAERLFGEIISIDSRQVYRGMDIGTGKDLSSYRDIPYHLIDIQEPHDRYDISQFKVDFHHAFTKVVSKGKVPIAVGGTGLYMHTLLLAQPYTQVPVDESLRQQLLPLDKITLIQRLENYQIPANFKIDQSSHKRLIRAIEILEQLKAGYQPVEEKTRYKPIIFGLNPSVDARRQSISERLTSRLNEGLIEEVEQLLMQGLSHNDLQYFGLEYKYSSLYLLGELDKSSFYTKLETEIHRYAKRQMTFFRKMEKDGIKIHWLDAVDTAERLDAIERIIKKDHPKGLDSPFSF</sequence>
<dbReference type="HAMAP" id="MF_00185">
    <property type="entry name" value="IPP_trans"/>
    <property type="match status" value="1"/>
</dbReference>
<dbReference type="EC" id="2.5.1.75" evidence="10"/>
<dbReference type="AlphaFoldDB" id="A0A0B8T4D9"/>
<comment type="caution">
    <text evidence="14">The sequence shown here is derived from an EMBL/GenBank/DDBJ whole genome shotgun (WGS) entry which is preliminary data.</text>
</comment>
<dbReference type="GO" id="GO:0052381">
    <property type="term" value="F:tRNA dimethylallyltransferase activity"/>
    <property type="evidence" value="ECO:0007669"/>
    <property type="project" value="UniProtKB-UniRule"/>
</dbReference>
<dbReference type="PANTHER" id="PTHR11088">
    <property type="entry name" value="TRNA DIMETHYLALLYLTRANSFERASE"/>
    <property type="match status" value="1"/>
</dbReference>
<keyword evidence="6 10" id="KW-0547">Nucleotide-binding</keyword>
<gene>
    <name evidence="10" type="primary">miaA</name>
    <name evidence="14" type="ORF">DI53_1537</name>
</gene>
<keyword evidence="4 10" id="KW-0808">Transferase</keyword>
<comment type="catalytic activity">
    <reaction evidence="9 10 11">
        <text>adenosine(37) in tRNA + dimethylallyl diphosphate = N(6)-dimethylallyladenosine(37) in tRNA + diphosphate</text>
        <dbReference type="Rhea" id="RHEA:26482"/>
        <dbReference type="Rhea" id="RHEA-COMP:10162"/>
        <dbReference type="Rhea" id="RHEA-COMP:10375"/>
        <dbReference type="ChEBI" id="CHEBI:33019"/>
        <dbReference type="ChEBI" id="CHEBI:57623"/>
        <dbReference type="ChEBI" id="CHEBI:74411"/>
        <dbReference type="ChEBI" id="CHEBI:74415"/>
        <dbReference type="EC" id="2.5.1.75"/>
    </reaction>
</comment>
<dbReference type="GO" id="GO:0006400">
    <property type="term" value="P:tRNA modification"/>
    <property type="evidence" value="ECO:0007669"/>
    <property type="project" value="TreeGrafter"/>
</dbReference>
<evidence type="ECO:0000256" key="3">
    <source>
        <dbReference type="ARBA" id="ARBA00005842"/>
    </source>
</evidence>
<feature type="region of interest" description="Interaction with substrate tRNA" evidence="10">
    <location>
        <begin position="53"/>
        <end position="56"/>
    </location>
</feature>
<dbReference type="GO" id="GO:0005524">
    <property type="term" value="F:ATP binding"/>
    <property type="evidence" value="ECO:0007669"/>
    <property type="project" value="UniProtKB-UniRule"/>
</dbReference>
<dbReference type="InterPro" id="IPR027417">
    <property type="entry name" value="P-loop_NTPase"/>
</dbReference>
<evidence type="ECO:0000256" key="13">
    <source>
        <dbReference type="RuleBase" id="RU003785"/>
    </source>
</evidence>
<reference evidence="14 15" key="2">
    <citation type="journal article" date="2015" name="PLoS ONE">
        <title>Whole-Genome Optical Mapping and Finished Genome Sequence of Sphingobacterium deserti sp. nov., a New Species Isolated from the Western Desert of China.</title>
        <authorList>
            <person name="Teng C."/>
            <person name="Zhou Z."/>
            <person name="Molnar I."/>
            <person name="Li X."/>
            <person name="Tang R."/>
            <person name="Chen M."/>
            <person name="Wang L."/>
            <person name="Su S."/>
            <person name="Zhang W."/>
            <person name="Lin M."/>
        </authorList>
    </citation>
    <scope>NUCLEOTIDE SEQUENCE [LARGE SCALE GENOMIC DNA]</scope>
    <source>
        <strain evidence="15">ACCC05744</strain>
    </source>
</reference>
<evidence type="ECO:0000256" key="5">
    <source>
        <dbReference type="ARBA" id="ARBA00022694"/>
    </source>
</evidence>
<feature type="binding site" evidence="10">
    <location>
        <begin position="28"/>
        <end position="35"/>
    </location>
    <ligand>
        <name>ATP</name>
        <dbReference type="ChEBI" id="CHEBI:30616"/>
    </ligand>
</feature>
<comment type="similarity">
    <text evidence="3 10 13">Belongs to the IPP transferase family.</text>
</comment>
<reference evidence="15" key="1">
    <citation type="submission" date="2014-04" db="EMBL/GenBank/DDBJ databases">
        <title>Whole-Genome optical mapping and complete genome sequence of Sphingobacterium deserti sp. nov., a new spaces isolated from desert in the west of China.</title>
        <authorList>
            <person name="Teng C."/>
            <person name="Zhou Z."/>
            <person name="Li X."/>
            <person name="Chen M."/>
            <person name="Lin M."/>
            <person name="Wang L."/>
            <person name="Su S."/>
            <person name="Zhang C."/>
            <person name="Zhang W."/>
        </authorList>
    </citation>
    <scope>NUCLEOTIDE SEQUENCE [LARGE SCALE GENOMIC DNA]</scope>
    <source>
        <strain evidence="15">ACCC05744</strain>
    </source>
</reference>
<dbReference type="Pfam" id="PF01715">
    <property type="entry name" value="IPPT"/>
    <property type="match status" value="1"/>
</dbReference>
<proteinExistence type="inferred from homology"/>
<dbReference type="STRING" id="1229276.DI53_1537"/>
<organism evidence="14 15">
    <name type="scientific">Sphingobacterium deserti</name>
    <dbReference type="NCBI Taxonomy" id="1229276"/>
    <lineage>
        <taxon>Bacteria</taxon>
        <taxon>Pseudomonadati</taxon>
        <taxon>Bacteroidota</taxon>
        <taxon>Sphingobacteriia</taxon>
        <taxon>Sphingobacteriales</taxon>
        <taxon>Sphingobacteriaceae</taxon>
        <taxon>Sphingobacterium</taxon>
    </lineage>
</organism>
<evidence type="ECO:0000256" key="10">
    <source>
        <dbReference type="HAMAP-Rule" id="MF_00185"/>
    </source>
</evidence>
<dbReference type="InterPro" id="IPR018022">
    <property type="entry name" value="IPT"/>
</dbReference>
<dbReference type="PATRIC" id="fig|1229276.3.peg.1591"/>
<feature type="site" description="Interaction with substrate tRNA" evidence="10">
    <location>
        <position position="118"/>
    </location>
</feature>
<dbReference type="Gene3D" id="3.40.50.300">
    <property type="entry name" value="P-loop containing nucleotide triphosphate hydrolases"/>
    <property type="match status" value="1"/>
</dbReference>
<keyword evidence="5 10" id="KW-0819">tRNA processing</keyword>
<evidence type="ECO:0000313" key="15">
    <source>
        <dbReference type="Proteomes" id="UP000031802"/>
    </source>
</evidence>